<keyword evidence="4" id="KW-0560">Oxidoreductase</keyword>
<comment type="caution">
    <text evidence="6">The sequence shown here is derived from an EMBL/GenBank/DDBJ whole genome shotgun (WGS) entry which is preliminary data.</text>
</comment>
<evidence type="ECO:0000259" key="5">
    <source>
        <dbReference type="SMART" id="SM00702"/>
    </source>
</evidence>
<evidence type="ECO:0000256" key="3">
    <source>
        <dbReference type="ARBA" id="ARBA00022964"/>
    </source>
</evidence>
<sequence length="317" mass="34982">MAVALWAKPLLDVGPPPAPNRTLEANRRRLARLRTTILRDAASTTPWWLHADTIAEAARQLRTSDFFLLDGFQGADAAVQLRHEIEAAHTAGQLTRGRTGPTARAASLLRTDASAGFRLTAASSAPRAMRAFVRRTDALVASLRAALRRPHAAPLLRHAEWRAAELMVSCFAANRSRYVRHTDNVCRAGVGRRCNGRRLTVVGYLNDARDDPTDGALRLYFAGSPTSAPRVDIEPLQDRLVVFWSDERVPHEVLPTSFMRFAATMWYFDSLEASQSSASKRSGGFEVREARTVRKNVHTSAGVLPVDTLNSSFTLNK</sequence>
<keyword evidence="3" id="KW-0223">Dioxygenase</keyword>
<dbReference type="InterPro" id="IPR044862">
    <property type="entry name" value="Pro_4_hyd_alph_FE2OG_OXY"/>
</dbReference>
<evidence type="ECO:0000313" key="6">
    <source>
        <dbReference type="EMBL" id="KAL1504996.1"/>
    </source>
</evidence>
<dbReference type="GO" id="GO:0008198">
    <property type="term" value="F:ferrous iron binding"/>
    <property type="evidence" value="ECO:0007669"/>
    <property type="project" value="TreeGrafter"/>
</dbReference>
<dbReference type="EMBL" id="JBGBPQ010000019">
    <property type="protein sequence ID" value="KAL1504996.1"/>
    <property type="molecule type" value="Genomic_DNA"/>
</dbReference>
<evidence type="ECO:0000256" key="1">
    <source>
        <dbReference type="ARBA" id="ARBA00001961"/>
    </source>
</evidence>
<keyword evidence="7" id="KW-1185">Reference proteome</keyword>
<organism evidence="6 7">
    <name type="scientific">Prymnesium parvum</name>
    <name type="common">Toxic golden alga</name>
    <dbReference type="NCBI Taxonomy" id="97485"/>
    <lineage>
        <taxon>Eukaryota</taxon>
        <taxon>Haptista</taxon>
        <taxon>Haptophyta</taxon>
        <taxon>Prymnesiophyceae</taxon>
        <taxon>Prymnesiales</taxon>
        <taxon>Prymnesiaceae</taxon>
        <taxon>Prymnesium</taxon>
    </lineage>
</organism>
<dbReference type="GO" id="GO:0071456">
    <property type="term" value="P:cellular response to hypoxia"/>
    <property type="evidence" value="ECO:0007669"/>
    <property type="project" value="TreeGrafter"/>
</dbReference>
<dbReference type="GO" id="GO:0031543">
    <property type="term" value="F:peptidyl-proline dioxygenase activity"/>
    <property type="evidence" value="ECO:0007669"/>
    <property type="project" value="TreeGrafter"/>
</dbReference>
<dbReference type="AlphaFoldDB" id="A0AB34IRE9"/>
<dbReference type="InterPro" id="IPR051559">
    <property type="entry name" value="HIF_prolyl_hydroxylases"/>
</dbReference>
<reference evidence="6 7" key="1">
    <citation type="journal article" date="2024" name="Science">
        <title>Giant polyketide synthase enzymes in the biosynthesis of giant marine polyether toxins.</title>
        <authorList>
            <person name="Fallon T.R."/>
            <person name="Shende V.V."/>
            <person name="Wierzbicki I.H."/>
            <person name="Pendleton A.L."/>
            <person name="Watervoot N.F."/>
            <person name="Auber R.P."/>
            <person name="Gonzalez D.J."/>
            <person name="Wisecaver J.H."/>
            <person name="Moore B.S."/>
        </authorList>
    </citation>
    <scope>NUCLEOTIDE SEQUENCE [LARGE SCALE GENOMIC DNA]</scope>
    <source>
        <strain evidence="6 7">12B1</strain>
    </source>
</reference>
<accession>A0AB34IRE9</accession>
<protein>
    <recommendedName>
        <fullName evidence="5">Prolyl 4-hydroxylase alpha subunit domain-containing protein</fullName>
    </recommendedName>
</protein>
<evidence type="ECO:0000256" key="2">
    <source>
        <dbReference type="ARBA" id="ARBA00022896"/>
    </source>
</evidence>
<dbReference type="PANTHER" id="PTHR12907">
    <property type="entry name" value="EGL NINE HOMOLOG-RELATED"/>
    <property type="match status" value="1"/>
</dbReference>
<gene>
    <name evidence="6" type="ORF">AB1Y20_008760</name>
</gene>
<dbReference type="InterPro" id="IPR006620">
    <property type="entry name" value="Pro_4_hyd_alph"/>
</dbReference>
<dbReference type="PANTHER" id="PTHR12907:SF26">
    <property type="entry name" value="HIF PROLYL HYDROXYLASE, ISOFORM C"/>
    <property type="match status" value="1"/>
</dbReference>
<dbReference type="SMART" id="SM00702">
    <property type="entry name" value="P4Hc"/>
    <property type="match status" value="1"/>
</dbReference>
<feature type="domain" description="Prolyl 4-hydroxylase alpha subunit" evidence="5">
    <location>
        <begin position="64"/>
        <end position="268"/>
    </location>
</feature>
<comment type="cofactor">
    <cofactor evidence="1">
        <name>L-ascorbate</name>
        <dbReference type="ChEBI" id="CHEBI:38290"/>
    </cofactor>
</comment>
<dbReference type="Gene3D" id="2.60.120.620">
    <property type="entry name" value="q2cbj1_9rhob like domain"/>
    <property type="match status" value="1"/>
</dbReference>
<evidence type="ECO:0000256" key="4">
    <source>
        <dbReference type="ARBA" id="ARBA00023002"/>
    </source>
</evidence>
<name>A0AB34IRE9_PRYPA</name>
<proteinExistence type="predicted"/>
<dbReference type="GO" id="GO:0031418">
    <property type="term" value="F:L-ascorbic acid binding"/>
    <property type="evidence" value="ECO:0007669"/>
    <property type="project" value="UniProtKB-KW"/>
</dbReference>
<keyword evidence="2" id="KW-0847">Vitamin C</keyword>
<evidence type="ECO:0000313" key="7">
    <source>
        <dbReference type="Proteomes" id="UP001515480"/>
    </source>
</evidence>
<dbReference type="Pfam" id="PF13640">
    <property type="entry name" value="2OG-FeII_Oxy_3"/>
    <property type="match status" value="1"/>
</dbReference>
<dbReference type="Proteomes" id="UP001515480">
    <property type="component" value="Unassembled WGS sequence"/>
</dbReference>